<evidence type="ECO:0000313" key="1">
    <source>
        <dbReference type="EMBL" id="NLS08883.1"/>
    </source>
</evidence>
<comment type="caution">
    <text evidence="1">The sequence shown here is derived from an EMBL/GenBank/DDBJ whole genome shotgun (WGS) entry which is preliminary data.</text>
</comment>
<reference evidence="1 2" key="1">
    <citation type="submission" date="2020-04" db="EMBL/GenBank/DDBJ databases">
        <title>Nesterenkonia sp. nov., isolated from marine sediment.</title>
        <authorList>
            <person name="Zhang G."/>
        </authorList>
    </citation>
    <scope>NUCLEOTIDE SEQUENCE [LARGE SCALE GENOMIC DNA]</scope>
    <source>
        <strain evidence="1 2">MY13</strain>
    </source>
</reference>
<gene>
    <name evidence="1" type="ORF">HGQ17_02470</name>
</gene>
<protein>
    <submittedName>
        <fullName evidence="1">Pentapeptide repeat-containing protein</fullName>
    </submittedName>
</protein>
<dbReference type="Proteomes" id="UP000523139">
    <property type="component" value="Unassembled WGS sequence"/>
</dbReference>
<evidence type="ECO:0000313" key="2">
    <source>
        <dbReference type="Proteomes" id="UP000523139"/>
    </source>
</evidence>
<dbReference type="RefSeq" id="WP_168886356.1">
    <property type="nucleotide sequence ID" value="NZ_JABAHY010000001.1"/>
</dbReference>
<sequence>MALHRPQLDLREPRHLVPGTSSELLGEAEGLSFEGQELVGEDISGGSFVECSLQNLYVMDSDLSAVTIAETWIRGLNAPHLSAPRSSWRDVLLTGSRIGAADLYDGVLDSVHIQGSKLDLVNLRGAKLSDVVFENCTIGELDLAGCSAKRVQFIGCQVETFAATQASFAHVDLTGAELSRIIGIDSLRGAVISPMQLSELAPSLAEHLGLTVLEDI</sequence>
<dbReference type="EMBL" id="JABAHY010000001">
    <property type="protein sequence ID" value="NLS08883.1"/>
    <property type="molecule type" value="Genomic_DNA"/>
</dbReference>
<name>A0A7X8THL9_9MICC</name>
<keyword evidence="2" id="KW-1185">Reference proteome</keyword>
<dbReference type="AlphaFoldDB" id="A0A7X8THL9"/>
<proteinExistence type="predicted"/>
<accession>A0A7X8THL9</accession>
<dbReference type="Gene3D" id="2.160.20.80">
    <property type="entry name" value="E3 ubiquitin-protein ligase SopA"/>
    <property type="match status" value="1"/>
</dbReference>
<dbReference type="SUPFAM" id="SSF141571">
    <property type="entry name" value="Pentapeptide repeat-like"/>
    <property type="match status" value="1"/>
</dbReference>
<organism evidence="1 2">
    <name type="scientific">Nesterenkonia sedimenti</name>
    <dbReference type="NCBI Taxonomy" id="1463632"/>
    <lineage>
        <taxon>Bacteria</taxon>
        <taxon>Bacillati</taxon>
        <taxon>Actinomycetota</taxon>
        <taxon>Actinomycetes</taxon>
        <taxon>Micrococcales</taxon>
        <taxon>Micrococcaceae</taxon>
        <taxon>Nesterenkonia</taxon>
    </lineage>
</organism>